<keyword evidence="1" id="KW-0732">Signal</keyword>
<dbReference type="CDD" id="cd13121">
    <property type="entry name" value="BF2867_like_C"/>
    <property type="match status" value="1"/>
</dbReference>
<dbReference type="InterPro" id="IPR025049">
    <property type="entry name" value="Mfa-like_1"/>
</dbReference>
<evidence type="ECO:0008006" key="4">
    <source>
        <dbReference type="Google" id="ProtNLM"/>
    </source>
</evidence>
<comment type="caution">
    <text evidence="2">The sequence shown here is derived from an EMBL/GenBank/DDBJ whole genome shotgun (WGS) entry which is preliminary data.</text>
</comment>
<accession>A0A0F5JA53</accession>
<gene>
    <name evidence="2" type="ORF">HMPREF1535_02695</name>
</gene>
<evidence type="ECO:0000313" key="2">
    <source>
        <dbReference type="EMBL" id="KKB54573.1"/>
    </source>
</evidence>
<dbReference type="RefSeq" id="WP_046146548.1">
    <property type="nucleotide sequence ID" value="NZ_KQ033913.1"/>
</dbReference>
<feature type="signal peptide" evidence="1">
    <location>
        <begin position="1"/>
        <end position="24"/>
    </location>
</feature>
<protein>
    <recommendedName>
        <fullName evidence="4">Fimbrillin family protein</fullName>
    </recommendedName>
</protein>
<reference evidence="2 3" key="1">
    <citation type="submission" date="2013-04" db="EMBL/GenBank/DDBJ databases">
        <title>The Genome Sequence of Parabacteroides goldsteinii DSM 19448.</title>
        <authorList>
            <consortium name="The Broad Institute Genomics Platform"/>
            <person name="Earl A."/>
            <person name="Ward D."/>
            <person name="Feldgarden M."/>
            <person name="Gevers D."/>
            <person name="Martens E."/>
            <person name="Sakamoto M."/>
            <person name="Benno Y."/>
            <person name="Song Y."/>
            <person name="Liu C."/>
            <person name="Lee J."/>
            <person name="Bolanos M."/>
            <person name="Vaisanen M.L."/>
            <person name="Finegold S.M."/>
            <person name="Walker B."/>
            <person name="Young S."/>
            <person name="Zeng Q."/>
            <person name="Gargeya S."/>
            <person name="Fitzgerald M."/>
            <person name="Haas B."/>
            <person name="Abouelleil A."/>
            <person name="Allen A.W."/>
            <person name="Alvarado L."/>
            <person name="Arachchi H.M."/>
            <person name="Berlin A.M."/>
            <person name="Chapman S.B."/>
            <person name="Gainer-Dewar J."/>
            <person name="Goldberg J."/>
            <person name="Griggs A."/>
            <person name="Gujja S."/>
            <person name="Hansen M."/>
            <person name="Howarth C."/>
            <person name="Imamovic A."/>
            <person name="Ireland A."/>
            <person name="Larimer J."/>
            <person name="McCowan C."/>
            <person name="Murphy C."/>
            <person name="Pearson M."/>
            <person name="Poon T.W."/>
            <person name="Priest M."/>
            <person name="Roberts A."/>
            <person name="Saif S."/>
            <person name="Shea T."/>
            <person name="Sisk P."/>
            <person name="Sykes S."/>
            <person name="Wortman J."/>
            <person name="Nusbaum C."/>
            <person name="Birren B."/>
        </authorList>
    </citation>
    <scope>NUCLEOTIDE SEQUENCE [LARGE SCALE GENOMIC DNA]</scope>
    <source>
        <strain evidence="2 3">DSM 19448</strain>
    </source>
</reference>
<dbReference type="HOGENOM" id="CLU_860095_0_0_10"/>
<dbReference type="InterPro" id="IPR042278">
    <property type="entry name" value="Mfa-like_1_N"/>
</dbReference>
<dbReference type="CDD" id="cd13120">
    <property type="entry name" value="BF2867_like_N"/>
    <property type="match status" value="1"/>
</dbReference>
<dbReference type="AlphaFoldDB" id="A0A0F5JA53"/>
<dbReference type="PROSITE" id="PS51257">
    <property type="entry name" value="PROKAR_LIPOPROTEIN"/>
    <property type="match status" value="1"/>
</dbReference>
<evidence type="ECO:0000256" key="1">
    <source>
        <dbReference type="SAM" id="SignalP"/>
    </source>
</evidence>
<dbReference type="EMBL" id="AQHV01000013">
    <property type="protein sequence ID" value="KKB54573.1"/>
    <property type="molecule type" value="Genomic_DNA"/>
</dbReference>
<dbReference type="Gene3D" id="2.60.40.2630">
    <property type="match status" value="1"/>
</dbReference>
<feature type="chain" id="PRO_5002489468" description="Fimbrillin family protein" evidence="1">
    <location>
        <begin position="25"/>
        <end position="326"/>
    </location>
</feature>
<dbReference type="Proteomes" id="UP000033047">
    <property type="component" value="Unassembled WGS sequence"/>
</dbReference>
<organism evidence="2 3">
    <name type="scientific">Parabacteroides goldsteinii DSM 19448 = WAL 12034</name>
    <dbReference type="NCBI Taxonomy" id="927665"/>
    <lineage>
        <taxon>Bacteria</taxon>
        <taxon>Pseudomonadati</taxon>
        <taxon>Bacteroidota</taxon>
        <taxon>Bacteroidia</taxon>
        <taxon>Bacteroidales</taxon>
        <taxon>Tannerellaceae</taxon>
        <taxon>Parabacteroides</taxon>
    </lineage>
</organism>
<sequence>MKTMKFTYAALTFSCSLAMLTACVGNETEVNPNENAPVAISASISGEVVTKADQNYQPAEGDKKIYLYYKDGSNTTAYEKGVYVYNAGWAKEYAGTGIFWDDLEAVSGKYPFFAVSPKDLANATTGSVEQDQSSNDNFANSDLLMAFTEVTTKKANVPLVFKHMLAKLTVKVKVGAISNLTSSEVVIQNAQKKYTVNYTSTAPTATVPATVAVKSEASVVELTPHAEADETYETSSSSKTIKVYSVILPAQQISSSGAKVKTTTTVGSENNTYTYAPSSPVALKNGTHTILTLTVQGTSVELDNIQVTDWETATADGDITIDTPQS</sequence>
<evidence type="ECO:0000313" key="3">
    <source>
        <dbReference type="Proteomes" id="UP000033047"/>
    </source>
</evidence>
<name>A0A0F5JA53_9BACT</name>
<dbReference type="Pfam" id="PF13149">
    <property type="entry name" value="Mfa_like_1"/>
    <property type="match status" value="1"/>
</dbReference>
<proteinExistence type="predicted"/>
<dbReference type="Gene3D" id="2.60.40.2620">
    <property type="entry name" value="Fimbrillin-like"/>
    <property type="match status" value="1"/>
</dbReference>
<dbReference type="PATRIC" id="fig|927665.4.peg.2766"/>
<dbReference type="STRING" id="927665.HMPREF1535_02695"/>